<dbReference type="NCBIfam" id="TIGR00836">
    <property type="entry name" value="amt"/>
    <property type="match status" value="1"/>
</dbReference>
<evidence type="ECO:0000259" key="11">
    <source>
        <dbReference type="Pfam" id="PF00909"/>
    </source>
</evidence>
<feature type="transmembrane region" description="Helical" evidence="10">
    <location>
        <begin position="325"/>
        <end position="344"/>
    </location>
</feature>
<keyword evidence="7 10" id="KW-0472">Membrane</keyword>
<evidence type="ECO:0000256" key="1">
    <source>
        <dbReference type="ARBA" id="ARBA00004651"/>
    </source>
</evidence>
<organism evidence="12 13">
    <name type="scientific">Nitrospirillum amazonense</name>
    <dbReference type="NCBI Taxonomy" id="28077"/>
    <lineage>
        <taxon>Bacteria</taxon>
        <taxon>Pseudomonadati</taxon>
        <taxon>Pseudomonadota</taxon>
        <taxon>Alphaproteobacteria</taxon>
        <taxon>Rhodospirillales</taxon>
        <taxon>Azospirillaceae</taxon>
        <taxon>Nitrospirillum</taxon>
    </lineage>
</organism>
<feature type="transmembrane region" description="Helical" evidence="10">
    <location>
        <begin position="257"/>
        <end position="281"/>
    </location>
</feature>
<dbReference type="GO" id="GO:0008519">
    <property type="term" value="F:ammonium channel activity"/>
    <property type="evidence" value="ECO:0007669"/>
    <property type="project" value="InterPro"/>
</dbReference>
<evidence type="ECO:0000256" key="5">
    <source>
        <dbReference type="ARBA" id="ARBA00022692"/>
    </source>
</evidence>
<feature type="transmembrane region" description="Helical" evidence="10">
    <location>
        <begin position="471"/>
        <end position="493"/>
    </location>
</feature>
<keyword evidence="3 10" id="KW-0813">Transport</keyword>
<feature type="transmembrane region" description="Helical" evidence="10">
    <location>
        <begin position="293"/>
        <end position="313"/>
    </location>
</feature>
<dbReference type="Gene3D" id="1.10.3430.10">
    <property type="entry name" value="Ammonium transporter AmtB like domains"/>
    <property type="match status" value="1"/>
</dbReference>
<evidence type="ECO:0000313" key="12">
    <source>
        <dbReference type="EMBL" id="TWB18570.1"/>
    </source>
</evidence>
<evidence type="ECO:0000256" key="10">
    <source>
        <dbReference type="RuleBase" id="RU362002"/>
    </source>
</evidence>
<dbReference type="InterPro" id="IPR018047">
    <property type="entry name" value="Ammonium_transpt_CS"/>
</dbReference>
<feature type="transmembrane region" description="Helical" evidence="10">
    <location>
        <begin position="198"/>
        <end position="217"/>
    </location>
</feature>
<keyword evidence="4" id="KW-1003">Cell membrane</keyword>
<dbReference type="GO" id="GO:0005886">
    <property type="term" value="C:plasma membrane"/>
    <property type="evidence" value="ECO:0007669"/>
    <property type="project" value="UniProtKB-SubCell"/>
</dbReference>
<sequence>MYRGTKFERGGRALFRVRVRGWPADRAGDGFRPPAVIDNAVTDNAVTGMGYGMSGLGKRFLGLGACALAAGLPALAVAQDAAAPAAAAAAPTISGGDTAWMLMSTALVLMMTIPGLALFYGGMVRKFNVLAMVMQSFTITCLVTVIWALVGYSLSFTAASDAADAKEFIGGFSRVLLAGMDPTGTHALAPTIPEPVFMMYQMTFAIITPALITGAFADRMKFSSMLVFITLWSLLVYAPVAHTVWHPNGFMAKLGVLDFAGGTVVHINAGIAGLVACLVIGKRKGYPNADFSPHNLVLSLIGASLLWVGWFGFNAGSALTAGPRAGMAMTVTQVATGAAALAWVFVEWALKGKPSVLGIISGAVAGLVAITPAAGFVDTVGAFAIGIAAGVICFFTATSMKRALGYDDSLDAFGVHGIGGIVGAILTGVFAKMSIANSEGAFAATLKDAPDTKLGLIEGNVGQVLTQLEGVAFTVVWCAVITFILLKIIDLVIGLRVDEDIERDGLDIALHGESIH</sequence>
<feature type="transmembrane region" description="Helical" evidence="10">
    <location>
        <begin position="127"/>
        <end position="150"/>
    </location>
</feature>
<evidence type="ECO:0000256" key="9">
    <source>
        <dbReference type="ARBA" id="ARBA00050025"/>
    </source>
</evidence>
<dbReference type="PANTHER" id="PTHR43029:SF10">
    <property type="entry name" value="AMMONIUM TRANSPORTER MEP2"/>
    <property type="match status" value="1"/>
</dbReference>
<keyword evidence="8 10" id="KW-0924">Ammonia transport</keyword>
<dbReference type="InterPro" id="IPR001905">
    <property type="entry name" value="Ammonium_transpt"/>
</dbReference>
<evidence type="ECO:0000256" key="4">
    <source>
        <dbReference type="ARBA" id="ARBA00022475"/>
    </source>
</evidence>
<dbReference type="AlphaFoldDB" id="A0A560FAC2"/>
<proteinExistence type="inferred from homology"/>
<dbReference type="PROSITE" id="PS01219">
    <property type="entry name" value="AMMONIUM_TRANSP"/>
    <property type="match status" value="1"/>
</dbReference>
<name>A0A560FAC2_9PROT</name>
<gene>
    <name evidence="12" type="ORF">FBZ88_12441</name>
</gene>
<dbReference type="PANTHER" id="PTHR43029">
    <property type="entry name" value="AMMONIUM TRANSPORTER MEP2"/>
    <property type="match status" value="1"/>
</dbReference>
<keyword evidence="13" id="KW-1185">Reference proteome</keyword>
<dbReference type="InterPro" id="IPR029020">
    <property type="entry name" value="Ammonium/urea_transptr"/>
</dbReference>
<feature type="transmembrane region" description="Helical" evidence="10">
    <location>
        <begin position="410"/>
        <end position="431"/>
    </location>
</feature>
<evidence type="ECO:0000313" key="13">
    <source>
        <dbReference type="Proteomes" id="UP000316545"/>
    </source>
</evidence>
<dbReference type="FunFam" id="1.10.3430.10:FF:000007">
    <property type="entry name" value="Ammonium transporter"/>
    <property type="match status" value="1"/>
</dbReference>
<feature type="transmembrane region" description="Helical" evidence="10">
    <location>
        <begin position="380"/>
        <end position="398"/>
    </location>
</feature>
<comment type="similarity">
    <text evidence="2 10">Belongs to the ammonia transporter channel (TC 1.A.11.2) family.</text>
</comment>
<feature type="transmembrane region" description="Helical" evidence="10">
    <location>
        <begin position="99"/>
        <end position="120"/>
    </location>
</feature>
<protein>
    <recommendedName>
        <fullName evidence="9 10">Ammonium transporter</fullName>
    </recommendedName>
</protein>
<feature type="domain" description="Ammonium transporter AmtB-like" evidence="11">
    <location>
        <begin position="99"/>
        <end position="514"/>
    </location>
</feature>
<evidence type="ECO:0000256" key="7">
    <source>
        <dbReference type="ARBA" id="ARBA00023136"/>
    </source>
</evidence>
<dbReference type="Pfam" id="PF00909">
    <property type="entry name" value="Ammonium_transp"/>
    <property type="match status" value="1"/>
</dbReference>
<evidence type="ECO:0000256" key="8">
    <source>
        <dbReference type="ARBA" id="ARBA00023177"/>
    </source>
</evidence>
<feature type="transmembrane region" description="Helical" evidence="10">
    <location>
        <begin position="356"/>
        <end position="374"/>
    </location>
</feature>
<dbReference type="EMBL" id="VITO01000024">
    <property type="protein sequence ID" value="TWB18570.1"/>
    <property type="molecule type" value="Genomic_DNA"/>
</dbReference>
<feature type="transmembrane region" description="Helical" evidence="10">
    <location>
        <begin position="224"/>
        <end position="245"/>
    </location>
</feature>
<keyword evidence="5 10" id="KW-0812">Transmembrane</keyword>
<evidence type="ECO:0000256" key="6">
    <source>
        <dbReference type="ARBA" id="ARBA00022989"/>
    </source>
</evidence>
<dbReference type="InterPro" id="IPR024041">
    <property type="entry name" value="NH4_transpt_AmtB-like_dom"/>
</dbReference>
<keyword evidence="6 10" id="KW-1133">Transmembrane helix</keyword>
<comment type="subcellular location">
    <subcellularLocation>
        <location evidence="1 10">Cell membrane</location>
        <topology evidence="1 10">Multi-pass membrane protein</topology>
    </subcellularLocation>
</comment>
<feature type="transmembrane region" description="Helical" evidence="10">
    <location>
        <begin position="60"/>
        <end position="79"/>
    </location>
</feature>
<dbReference type="Proteomes" id="UP000316545">
    <property type="component" value="Unassembled WGS sequence"/>
</dbReference>
<dbReference type="SUPFAM" id="SSF111352">
    <property type="entry name" value="Ammonium transporter"/>
    <property type="match status" value="1"/>
</dbReference>
<accession>A0A560FAC2</accession>
<comment type="caution">
    <text evidence="12">The sequence shown here is derived from an EMBL/GenBank/DDBJ whole genome shotgun (WGS) entry which is preliminary data.</text>
</comment>
<evidence type="ECO:0000256" key="2">
    <source>
        <dbReference type="ARBA" id="ARBA00005887"/>
    </source>
</evidence>
<evidence type="ECO:0000256" key="3">
    <source>
        <dbReference type="ARBA" id="ARBA00022448"/>
    </source>
</evidence>
<reference evidence="12 13" key="1">
    <citation type="submission" date="2019-06" db="EMBL/GenBank/DDBJ databases">
        <title>Genomic Encyclopedia of Type Strains, Phase IV (KMG-V): Genome sequencing to study the core and pangenomes of soil and plant-associated prokaryotes.</title>
        <authorList>
            <person name="Whitman W."/>
        </authorList>
    </citation>
    <scope>NUCLEOTIDE SEQUENCE [LARGE SCALE GENOMIC DNA]</scope>
    <source>
        <strain evidence="12 13">BR 11865</strain>
    </source>
</reference>